<gene>
    <name evidence="1" type="ORF">PMEA_00033965</name>
</gene>
<evidence type="ECO:0000313" key="1">
    <source>
        <dbReference type="EMBL" id="CAH3161848.1"/>
    </source>
</evidence>
<dbReference type="Proteomes" id="UP001159428">
    <property type="component" value="Unassembled WGS sequence"/>
</dbReference>
<evidence type="ECO:0000313" key="2">
    <source>
        <dbReference type="Proteomes" id="UP001159428"/>
    </source>
</evidence>
<evidence type="ECO:0008006" key="3">
    <source>
        <dbReference type="Google" id="ProtNLM"/>
    </source>
</evidence>
<reference evidence="1 2" key="1">
    <citation type="submission" date="2022-05" db="EMBL/GenBank/DDBJ databases">
        <authorList>
            <consortium name="Genoscope - CEA"/>
            <person name="William W."/>
        </authorList>
    </citation>
    <scope>NUCLEOTIDE SEQUENCE [LARGE SCALE GENOMIC DNA]</scope>
</reference>
<accession>A0AAU9XYH1</accession>
<sequence length="257" mass="29171">MSGEITCKPSRGHSYSATVDEPKLLPQTTQTAGGGIHCYSPQEGSVGFSGDSTTTPITGETDSLGMSFVRKLYEDRGFSKKTTDIIMHSWRDSSREQYDVHIRKWILFCSARKIDPIYTNITDALEFFLLIELYNCNYTFGEHPDVKRVMKGVYQNRPPMPRYNKTWDVNVVLQYLRGMGKATELSIKELTLKLVMFIALTTACREQTTHLLDLKGLVKEDNCLVFIIDSNIKQSRPTSSLSDRIVKLKANPLEEKL</sequence>
<dbReference type="AlphaFoldDB" id="A0AAU9XYH1"/>
<proteinExistence type="predicted"/>
<organism evidence="1 2">
    <name type="scientific">Pocillopora meandrina</name>
    <dbReference type="NCBI Taxonomy" id="46732"/>
    <lineage>
        <taxon>Eukaryota</taxon>
        <taxon>Metazoa</taxon>
        <taxon>Cnidaria</taxon>
        <taxon>Anthozoa</taxon>
        <taxon>Hexacorallia</taxon>
        <taxon>Scleractinia</taxon>
        <taxon>Astrocoeniina</taxon>
        <taxon>Pocilloporidae</taxon>
        <taxon>Pocillopora</taxon>
    </lineage>
</organism>
<comment type="caution">
    <text evidence="1">The sequence shown here is derived from an EMBL/GenBank/DDBJ whole genome shotgun (WGS) entry which is preliminary data.</text>
</comment>
<keyword evidence="2" id="KW-1185">Reference proteome</keyword>
<protein>
    <recommendedName>
        <fullName evidence="3">Integrase SAM-like N-terminal domain-containing protein</fullName>
    </recommendedName>
</protein>
<dbReference type="EMBL" id="CALNXJ010000081">
    <property type="protein sequence ID" value="CAH3161848.1"/>
    <property type="molecule type" value="Genomic_DNA"/>
</dbReference>
<dbReference type="PANTHER" id="PTHR35617:SF3">
    <property type="entry name" value="CORE-BINDING (CB) DOMAIN-CONTAINING PROTEIN"/>
    <property type="match status" value="1"/>
</dbReference>
<dbReference type="PANTHER" id="PTHR35617">
    <property type="entry name" value="PHAGE_INTEGRASE DOMAIN-CONTAINING PROTEIN"/>
    <property type="match status" value="1"/>
</dbReference>
<name>A0AAU9XYH1_9CNID</name>